<keyword evidence="12" id="KW-1185">Reference proteome</keyword>
<evidence type="ECO:0000256" key="8">
    <source>
        <dbReference type="PROSITE-ProRule" id="PRU00023"/>
    </source>
</evidence>
<accession>A0AAD2GTA1</accession>
<dbReference type="Pfam" id="PF12796">
    <property type="entry name" value="Ank_2"/>
    <property type="match status" value="1"/>
</dbReference>
<feature type="region of interest" description="Disordered" evidence="9">
    <location>
        <begin position="1219"/>
        <end position="1243"/>
    </location>
</feature>
<feature type="region of interest" description="Disordered" evidence="9">
    <location>
        <begin position="343"/>
        <end position="394"/>
    </location>
</feature>
<dbReference type="InterPro" id="IPR051637">
    <property type="entry name" value="Ank_repeat_dom-contain_49"/>
</dbReference>
<feature type="compositionally biased region" description="Polar residues" evidence="9">
    <location>
        <begin position="1225"/>
        <end position="1243"/>
    </location>
</feature>
<keyword evidence="5" id="KW-0677">Repeat</keyword>
<dbReference type="PROSITE" id="PS50297">
    <property type="entry name" value="ANK_REP_REGION"/>
    <property type="match status" value="5"/>
</dbReference>
<dbReference type="PANTHER" id="PTHR24180">
    <property type="entry name" value="CYCLIN-DEPENDENT KINASE INHIBITOR 2C-RELATED"/>
    <property type="match status" value="1"/>
</dbReference>
<evidence type="ECO:0000256" key="3">
    <source>
        <dbReference type="ARBA" id="ARBA00022490"/>
    </source>
</evidence>
<dbReference type="Proteomes" id="UP001295794">
    <property type="component" value="Unassembled WGS sequence"/>
</dbReference>
<feature type="region of interest" description="Disordered" evidence="9">
    <location>
        <begin position="720"/>
        <end position="801"/>
    </location>
</feature>
<feature type="compositionally biased region" description="Low complexity" evidence="9">
    <location>
        <begin position="1054"/>
        <end position="1078"/>
    </location>
</feature>
<feature type="compositionally biased region" description="Polar residues" evidence="9">
    <location>
        <begin position="382"/>
        <end position="394"/>
    </location>
</feature>
<feature type="compositionally biased region" description="Basic and acidic residues" evidence="9">
    <location>
        <begin position="851"/>
        <end position="862"/>
    </location>
</feature>
<evidence type="ECO:0000259" key="10">
    <source>
        <dbReference type="Pfam" id="PF08226"/>
    </source>
</evidence>
<feature type="region of interest" description="Disordered" evidence="9">
    <location>
        <begin position="557"/>
        <end position="608"/>
    </location>
</feature>
<evidence type="ECO:0000256" key="9">
    <source>
        <dbReference type="SAM" id="MobiDB-lite"/>
    </source>
</evidence>
<feature type="region of interest" description="Disordered" evidence="9">
    <location>
        <begin position="266"/>
        <end position="285"/>
    </location>
</feature>
<protein>
    <recommendedName>
        <fullName evidence="10">DUF1720 domain-containing protein</fullName>
    </recommendedName>
</protein>
<evidence type="ECO:0000313" key="12">
    <source>
        <dbReference type="Proteomes" id="UP001295794"/>
    </source>
</evidence>
<evidence type="ECO:0000256" key="7">
    <source>
        <dbReference type="ARBA" id="ARBA00023136"/>
    </source>
</evidence>
<feature type="repeat" description="ANK" evidence="8">
    <location>
        <begin position="119"/>
        <end position="151"/>
    </location>
</feature>
<organism evidence="11 12">
    <name type="scientific">Mycena citricolor</name>
    <dbReference type="NCBI Taxonomy" id="2018698"/>
    <lineage>
        <taxon>Eukaryota</taxon>
        <taxon>Fungi</taxon>
        <taxon>Dikarya</taxon>
        <taxon>Basidiomycota</taxon>
        <taxon>Agaricomycotina</taxon>
        <taxon>Agaricomycetes</taxon>
        <taxon>Agaricomycetidae</taxon>
        <taxon>Agaricales</taxon>
        <taxon>Marasmiineae</taxon>
        <taxon>Mycenaceae</taxon>
        <taxon>Mycena</taxon>
    </lineage>
</organism>
<feature type="domain" description="DUF1720" evidence="10">
    <location>
        <begin position="422"/>
        <end position="462"/>
    </location>
</feature>
<reference evidence="11" key="1">
    <citation type="submission" date="2023-11" db="EMBL/GenBank/DDBJ databases">
        <authorList>
            <person name="De Vega J J."/>
            <person name="De Vega J J."/>
        </authorList>
    </citation>
    <scope>NUCLEOTIDE SEQUENCE</scope>
</reference>
<evidence type="ECO:0000313" key="11">
    <source>
        <dbReference type="EMBL" id="CAK5263624.1"/>
    </source>
</evidence>
<feature type="compositionally biased region" description="Low complexity" evidence="9">
    <location>
        <begin position="479"/>
        <end position="502"/>
    </location>
</feature>
<gene>
    <name evidence="11" type="ORF">MYCIT1_LOCUS3136</name>
</gene>
<feature type="compositionally biased region" description="Acidic residues" evidence="9">
    <location>
        <begin position="506"/>
        <end position="515"/>
    </location>
</feature>
<feature type="region of interest" description="Disordered" evidence="9">
    <location>
        <begin position="424"/>
        <end position="452"/>
    </location>
</feature>
<evidence type="ECO:0000256" key="4">
    <source>
        <dbReference type="ARBA" id="ARBA00022583"/>
    </source>
</evidence>
<proteinExistence type="predicted"/>
<dbReference type="GO" id="GO:0016020">
    <property type="term" value="C:membrane"/>
    <property type="evidence" value="ECO:0007669"/>
    <property type="project" value="UniProtKB-SubCell"/>
</dbReference>
<dbReference type="Pfam" id="PF08226">
    <property type="entry name" value="DUF1720"/>
    <property type="match status" value="1"/>
</dbReference>
<dbReference type="AlphaFoldDB" id="A0AAD2GTA1"/>
<feature type="repeat" description="ANK" evidence="8">
    <location>
        <begin position="53"/>
        <end position="85"/>
    </location>
</feature>
<evidence type="ECO:0000256" key="2">
    <source>
        <dbReference type="ARBA" id="ARBA00004496"/>
    </source>
</evidence>
<feature type="repeat" description="ANK" evidence="8">
    <location>
        <begin position="152"/>
        <end position="184"/>
    </location>
</feature>
<feature type="region of interest" description="Disordered" evidence="9">
    <location>
        <begin position="676"/>
        <end position="699"/>
    </location>
</feature>
<dbReference type="Gene3D" id="1.25.40.20">
    <property type="entry name" value="Ankyrin repeat-containing domain"/>
    <property type="match status" value="2"/>
</dbReference>
<feature type="repeat" description="ANK" evidence="8">
    <location>
        <begin position="190"/>
        <end position="222"/>
    </location>
</feature>
<feature type="compositionally biased region" description="Basic and acidic residues" evidence="9">
    <location>
        <begin position="266"/>
        <end position="276"/>
    </location>
</feature>
<keyword evidence="3" id="KW-0963">Cytoplasm</keyword>
<feature type="region of interest" description="Disordered" evidence="9">
    <location>
        <begin position="975"/>
        <end position="1090"/>
    </location>
</feature>
<dbReference type="InterPro" id="IPR036770">
    <property type="entry name" value="Ankyrin_rpt-contain_sf"/>
</dbReference>
<dbReference type="GO" id="GO:0005737">
    <property type="term" value="C:cytoplasm"/>
    <property type="evidence" value="ECO:0007669"/>
    <property type="project" value="UniProtKB-SubCell"/>
</dbReference>
<dbReference type="PRINTS" id="PR01415">
    <property type="entry name" value="ANKYRIN"/>
</dbReference>
<comment type="caution">
    <text evidence="11">The sequence shown here is derived from an EMBL/GenBank/DDBJ whole genome shotgun (WGS) entry which is preliminary data.</text>
</comment>
<sequence length="1243" mass="132311">MSTLTVHTAAQNNQLHVLRTLVGENPNLVNSKDVVSSFDGHSRSCVGLMVKKDERSPLHWAAASGSTEIVRFLLDKDATVDVVDNSEWTPLHIAVSAGHEDIVQLLVGAGADVNKKTNKGMTPLHYAASKSRLDIAKLLIARGADINAKDRANQHPLHRAATIGSAPFVKLLIESGAPPNKTRLNTGDRMGNTPLHLAMDSAHAEAAVALISAGADRDRENVDGETPEGMEGVGGSEQRKAKAYVIEMFARAGTMSTLKERIAAIQQREEREKERSSGSVPTMPASVSAGAMRAKIAQFESQGAVPAPRGSFGLGAPPERGPRQRAEMYGNRMQPARVPSATLGLSRPLEPFSAPDPRAPIPPSVDDGETHDGSHVRRRLDSTTGTTKSAVPSRATSFSAALDIARKAEAEGKAKRRNSILMLQPQHTGGLTPQHTGGGLTPQHTGGSMVVPQYTGGSFAFTSPPLSPMVPFSPPRSPRTPVSPMLNPSALPSPSRSLTSPLTDKADEEPPEIEVETAPVEYQELVVPNDPKPAVPIIDVKQTTASTTVADNFQVLSTAPDPDGPPAEAISASDTPDDEAIPQPETIISAPPVPDLSGTSPDSTHEGFDMDAHLRDYALRQSSQSIPQDIIISDDDSFTAGGEEELEVDVYDESAPLGPLPNRLQTHNFRKHLSTITERSIEPSSPGWDSGFTVDNHEESGLGAGARALATHSFGEDAEVLGVDRSDAPSPSPYRLSGLTERTYSPSLRSEDEHNSFDETGSLDEQAATTPTADCHTPTAPSAEPDLSNLPHDSSFRDSLLTSESGSQVVAFSRLSMLTTDSASPSHVTLAHRIPVAAEVERGVEVFVSGKESHPPAEEAHRTTARTSSEGRSVPANRARPQTMFLPDDDQPAEPFGSVTLSRSFTAVVHGRVRENRTWETAKAPKTPEKRHPLPVTPLSPGYASGELAELLAEAAALEQRLEFGELFEEPAKRIAHPPPRSASLRATVPQQPTPPPPSVLKPQRSFRSALKQKPIIQVEESPLPLPPPSPAVSTTSSEVPPTPPPKSGSRYFSSLRRLASTSRTSPARASLSLSSELSSEDSVGLQTPPDDHFVQSSSASVYSVQSGINWPSRAGSVSSKKSVGGIASLAGKMFNRSRTKSNNSTLSTYEAPSPPPALPPMLPNLDLDEATRPAHLVIDSDRALPHRPTSWLSVSSMGSSSVATSPLFDQTLFDAFPSVPEMTPSPQTASTLRPLPFSQSNA</sequence>
<evidence type="ECO:0000256" key="1">
    <source>
        <dbReference type="ARBA" id="ARBA00004170"/>
    </source>
</evidence>
<feature type="region of interest" description="Disordered" evidence="9">
    <location>
        <begin position="850"/>
        <end position="878"/>
    </location>
</feature>
<feature type="compositionally biased region" description="Polar residues" evidence="9">
    <location>
        <begin position="425"/>
        <end position="435"/>
    </location>
</feature>
<dbReference type="InterPro" id="IPR002110">
    <property type="entry name" value="Ankyrin_rpt"/>
</dbReference>
<keyword evidence="6 8" id="KW-0040">ANK repeat</keyword>
<name>A0AAD2GTA1_9AGAR</name>
<feature type="compositionally biased region" description="Basic and acidic residues" evidence="9">
    <location>
        <begin position="368"/>
        <end position="381"/>
    </location>
</feature>
<feature type="repeat" description="ANK" evidence="8">
    <location>
        <begin position="86"/>
        <end position="118"/>
    </location>
</feature>
<dbReference type="GO" id="GO:0006897">
    <property type="term" value="P:endocytosis"/>
    <property type="evidence" value="ECO:0007669"/>
    <property type="project" value="UniProtKB-KW"/>
</dbReference>
<comment type="subcellular location">
    <subcellularLocation>
        <location evidence="2">Cytoplasm</location>
    </subcellularLocation>
    <subcellularLocation>
        <location evidence="1">Membrane</location>
        <topology evidence="1">Peripheral membrane protein</topology>
    </subcellularLocation>
</comment>
<dbReference type="SMART" id="SM00248">
    <property type="entry name" value="ANK"/>
    <property type="match status" value="6"/>
</dbReference>
<feature type="region of interest" description="Disordered" evidence="9">
    <location>
        <begin position="470"/>
        <end position="515"/>
    </location>
</feature>
<dbReference type="EMBL" id="CAVNYO010000042">
    <property type="protein sequence ID" value="CAK5263624.1"/>
    <property type="molecule type" value="Genomic_DNA"/>
</dbReference>
<evidence type="ECO:0000256" key="6">
    <source>
        <dbReference type="ARBA" id="ARBA00023043"/>
    </source>
</evidence>
<dbReference type="InterPro" id="IPR013182">
    <property type="entry name" value="DUF1720"/>
</dbReference>
<feature type="compositionally biased region" description="Polar residues" evidence="9">
    <location>
        <begin position="1141"/>
        <end position="1151"/>
    </location>
</feature>
<evidence type="ECO:0000256" key="5">
    <source>
        <dbReference type="ARBA" id="ARBA00022737"/>
    </source>
</evidence>
<dbReference type="SUPFAM" id="SSF48403">
    <property type="entry name" value="Ankyrin repeat"/>
    <property type="match status" value="1"/>
</dbReference>
<dbReference type="PROSITE" id="PS50088">
    <property type="entry name" value="ANK_REPEAT"/>
    <property type="match status" value="5"/>
</dbReference>
<dbReference type="Pfam" id="PF00023">
    <property type="entry name" value="Ank"/>
    <property type="match status" value="1"/>
</dbReference>
<dbReference type="Pfam" id="PF13637">
    <property type="entry name" value="Ank_4"/>
    <property type="match status" value="1"/>
</dbReference>
<feature type="region of interest" description="Disordered" evidence="9">
    <location>
        <begin position="303"/>
        <end position="322"/>
    </location>
</feature>
<dbReference type="PANTHER" id="PTHR24180:SF45">
    <property type="entry name" value="POLY [ADP-RIBOSE] POLYMERASE TANKYRASE"/>
    <property type="match status" value="1"/>
</dbReference>
<feature type="region of interest" description="Disordered" evidence="9">
    <location>
        <begin position="1137"/>
        <end position="1157"/>
    </location>
</feature>
<keyword evidence="7" id="KW-0472">Membrane</keyword>
<keyword evidence="4" id="KW-0254">Endocytosis</keyword>